<reference evidence="3 4" key="1">
    <citation type="submission" date="2019-11" db="EMBL/GenBank/DDBJ databases">
        <title>Comparative genomics of hydrocarbon-degrading Desulfosarcina strains.</title>
        <authorList>
            <person name="Watanabe M."/>
            <person name="Kojima H."/>
            <person name="Fukui M."/>
        </authorList>
    </citation>
    <scope>NUCLEOTIDE SEQUENCE [LARGE SCALE GENOMIC DNA]</scope>
    <source>
        <strain evidence="3 4">28bB2T</strain>
    </source>
</reference>
<dbReference type="GO" id="GO:0046491">
    <property type="term" value="P:L-methylmalonyl-CoA metabolic process"/>
    <property type="evidence" value="ECO:0007669"/>
    <property type="project" value="TreeGrafter"/>
</dbReference>
<dbReference type="RefSeq" id="WP_155322034.1">
    <property type="nucleotide sequence ID" value="NZ_AP021876.1"/>
</dbReference>
<name>A0A5K7ZGR6_9BACT</name>
<feature type="domain" description="VOC" evidence="2">
    <location>
        <begin position="2"/>
        <end position="130"/>
    </location>
</feature>
<dbReference type="AlphaFoldDB" id="A0A5K7ZGR6"/>
<dbReference type="InterPro" id="IPR051785">
    <property type="entry name" value="MMCE/EMCE_epimerase"/>
</dbReference>
<dbReference type="EMBL" id="AP021876">
    <property type="protein sequence ID" value="BBO81292.1"/>
    <property type="molecule type" value="Genomic_DNA"/>
</dbReference>
<proteinExistence type="predicted"/>
<protein>
    <submittedName>
        <fullName evidence="3">Methylmalonyl-CoA epimerase</fullName>
    </submittedName>
</protein>
<evidence type="ECO:0000313" key="4">
    <source>
        <dbReference type="Proteomes" id="UP000425960"/>
    </source>
</evidence>
<dbReference type="PROSITE" id="PS51819">
    <property type="entry name" value="VOC"/>
    <property type="match status" value="1"/>
</dbReference>
<sequence>MVIDHIGLVVRSLNNGVNQWENLFGYQKATDIVINTKQKVRVVFLSKRNSITIKLIEPTDKDSPIYDFAKRGGGLHHLCFKCKRIDEQLCKLKQNGARCIVPPQPGEAFDNHDIAFIYTGNNLNVELIDTDIKKGWGFPNNK</sequence>
<dbReference type="SUPFAM" id="SSF54593">
    <property type="entry name" value="Glyoxalase/Bleomycin resistance protein/Dihydroxybiphenyl dioxygenase"/>
    <property type="match status" value="1"/>
</dbReference>
<dbReference type="Proteomes" id="UP000425960">
    <property type="component" value="Chromosome"/>
</dbReference>
<dbReference type="PANTHER" id="PTHR43048:SF3">
    <property type="entry name" value="METHYLMALONYL-COA EPIMERASE, MITOCHONDRIAL"/>
    <property type="match status" value="1"/>
</dbReference>
<dbReference type="KEGG" id="dov:DSCO28_18580"/>
<accession>A0A5K7ZGR6</accession>
<evidence type="ECO:0000256" key="1">
    <source>
        <dbReference type="ARBA" id="ARBA00022723"/>
    </source>
</evidence>
<evidence type="ECO:0000313" key="3">
    <source>
        <dbReference type="EMBL" id="BBO81292.1"/>
    </source>
</evidence>
<dbReference type="GO" id="GO:0046872">
    <property type="term" value="F:metal ion binding"/>
    <property type="evidence" value="ECO:0007669"/>
    <property type="project" value="UniProtKB-KW"/>
</dbReference>
<gene>
    <name evidence="3" type="ORF">DSCO28_18580</name>
</gene>
<evidence type="ECO:0000259" key="2">
    <source>
        <dbReference type="PROSITE" id="PS51819"/>
    </source>
</evidence>
<organism evidence="3 4">
    <name type="scientific">Desulfosarcina ovata subsp. sediminis</name>
    <dbReference type="NCBI Taxonomy" id="885957"/>
    <lineage>
        <taxon>Bacteria</taxon>
        <taxon>Pseudomonadati</taxon>
        <taxon>Thermodesulfobacteriota</taxon>
        <taxon>Desulfobacteria</taxon>
        <taxon>Desulfobacterales</taxon>
        <taxon>Desulfosarcinaceae</taxon>
        <taxon>Desulfosarcina</taxon>
    </lineage>
</organism>
<dbReference type="InterPro" id="IPR029068">
    <property type="entry name" value="Glyas_Bleomycin-R_OHBP_Dase"/>
</dbReference>
<dbReference type="Gene3D" id="3.10.180.10">
    <property type="entry name" value="2,3-Dihydroxybiphenyl 1,2-Dioxygenase, domain 1"/>
    <property type="match status" value="1"/>
</dbReference>
<dbReference type="Pfam" id="PF13669">
    <property type="entry name" value="Glyoxalase_4"/>
    <property type="match status" value="1"/>
</dbReference>
<keyword evidence="1" id="KW-0479">Metal-binding</keyword>
<dbReference type="GO" id="GO:0004493">
    <property type="term" value="F:methylmalonyl-CoA epimerase activity"/>
    <property type="evidence" value="ECO:0007669"/>
    <property type="project" value="TreeGrafter"/>
</dbReference>
<dbReference type="InterPro" id="IPR037523">
    <property type="entry name" value="VOC_core"/>
</dbReference>
<dbReference type="PANTHER" id="PTHR43048">
    <property type="entry name" value="METHYLMALONYL-COA EPIMERASE"/>
    <property type="match status" value="1"/>
</dbReference>